<dbReference type="SUPFAM" id="SSF53137">
    <property type="entry name" value="Translational machinery components"/>
    <property type="match status" value="1"/>
</dbReference>
<keyword evidence="7" id="KW-1185">Reference proteome</keyword>
<dbReference type="CDD" id="cd00432">
    <property type="entry name" value="Ribosomal_L18_L5e"/>
    <property type="match status" value="1"/>
</dbReference>
<name>A0AAV0YVY2_VICFA</name>
<gene>
    <name evidence="6" type="ORF">VFH_I395160</name>
</gene>
<evidence type="ECO:0000256" key="2">
    <source>
        <dbReference type="ARBA" id="ARBA00022980"/>
    </source>
</evidence>
<organism evidence="6 7">
    <name type="scientific">Vicia faba</name>
    <name type="common">Broad bean</name>
    <name type="synonym">Faba vulgaris</name>
    <dbReference type="NCBI Taxonomy" id="3906"/>
    <lineage>
        <taxon>Eukaryota</taxon>
        <taxon>Viridiplantae</taxon>
        <taxon>Streptophyta</taxon>
        <taxon>Embryophyta</taxon>
        <taxon>Tracheophyta</taxon>
        <taxon>Spermatophyta</taxon>
        <taxon>Magnoliopsida</taxon>
        <taxon>eudicotyledons</taxon>
        <taxon>Gunneridae</taxon>
        <taxon>Pentapetalae</taxon>
        <taxon>rosids</taxon>
        <taxon>fabids</taxon>
        <taxon>Fabales</taxon>
        <taxon>Fabaceae</taxon>
        <taxon>Papilionoideae</taxon>
        <taxon>50 kb inversion clade</taxon>
        <taxon>NPAAA clade</taxon>
        <taxon>Hologalegina</taxon>
        <taxon>IRL clade</taxon>
        <taxon>Fabeae</taxon>
        <taxon>Vicia</taxon>
    </lineage>
</organism>
<dbReference type="InterPro" id="IPR057268">
    <property type="entry name" value="Ribosomal_L18"/>
</dbReference>
<dbReference type="InterPro" id="IPR005484">
    <property type="entry name" value="Ribosomal_uL18_bac/plant/anim"/>
</dbReference>
<dbReference type="PANTHER" id="PTHR12899:SF7">
    <property type="entry name" value="EXPRESSED PROTEIN"/>
    <property type="match status" value="1"/>
</dbReference>
<evidence type="ECO:0000256" key="5">
    <source>
        <dbReference type="SAM" id="SignalP"/>
    </source>
</evidence>
<feature type="chain" id="PRO_5043572543" evidence="5">
    <location>
        <begin position="36"/>
        <end position="406"/>
    </location>
</feature>
<dbReference type="Pfam" id="PF00861">
    <property type="entry name" value="Ribosomal_L18p"/>
    <property type="match status" value="1"/>
</dbReference>
<dbReference type="GO" id="GO:0006412">
    <property type="term" value="P:translation"/>
    <property type="evidence" value="ECO:0007669"/>
    <property type="project" value="InterPro"/>
</dbReference>
<dbReference type="FunFam" id="3.30.420.100:FF:000009">
    <property type="entry name" value="uncharacterized protein LOC106777373 isoform X2"/>
    <property type="match status" value="1"/>
</dbReference>
<dbReference type="GO" id="GO:0008097">
    <property type="term" value="F:5S rRNA binding"/>
    <property type="evidence" value="ECO:0007669"/>
    <property type="project" value="TreeGrafter"/>
</dbReference>
<sequence length="406" mass="45457">MLCFCEHCSHFSLQKALLQLLVLIMLSMLARKAASIHNQRFIVKLSAFNLCCNSLTTVPNKDDGASARTLSDPPSEYNSSSSLHLSPFLSNFNHPSSGFDIELVDHDAWGVSSVVAQAWRQGDLPASEDISCGQHVIDESLDSHSADVDGELDFEDIDNMRVRGSLFYKLERSSMEFEEYNLEFHKKKSSKKKNNKTDLINKAKEAKAKTKPNVTSKDQKLPGVNDFGRNGKSVMPRMDNVTSKDQKLPKVNEFGRNSKSVMPRMDEISDVSPVNKRQRVPTFNQLTGPYHEPFCLDIYISKASVRACIVHRVTSKVVVVAHSISKDLKFDLTSTKNKTTCAAVGKILAQRALADDIHDIIYTPRKGERVEGKLQIVLNSIIDSGINVKLKIKQRNKKKSFSSHFN</sequence>
<keyword evidence="3" id="KW-0687">Ribonucleoprotein</keyword>
<keyword evidence="2" id="KW-0689">Ribosomal protein</keyword>
<reference evidence="6 7" key="1">
    <citation type="submission" date="2023-01" db="EMBL/GenBank/DDBJ databases">
        <authorList>
            <person name="Kreplak J."/>
        </authorList>
    </citation>
    <scope>NUCLEOTIDE SEQUENCE [LARGE SCALE GENOMIC DNA]</scope>
</reference>
<dbReference type="Proteomes" id="UP001157006">
    <property type="component" value="Chromosome 1L"/>
</dbReference>
<evidence type="ECO:0000256" key="4">
    <source>
        <dbReference type="SAM" id="MobiDB-lite"/>
    </source>
</evidence>
<dbReference type="EMBL" id="OX451736">
    <property type="protein sequence ID" value="CAI8589489.1"/>
    <property type="molecule type" value="Genomic_DNA"/>
</dbReference>
<evidence type="ECO:0000313" key="7">
    <source>
        <dbReference type="Proteomes" id="UP001157006"/>
    </source>
</evidence>
<dbReference type="AlphaFoldDB" id="A0AAV0YVY2"/>
<proteinExistence type="inferred from homology"/>
<comment type="similarity">
    <text evidence="1">Belongs to the universal ribosomal protein uL18 family.</text>
</comment>
<dbReference type="GO" id="GO:0005739">
    <property type="term" value="C:mitochondrion"/>
    <property type="evidence" value="ECO:0007669"/>
    <property type="project" value="EnsemblPlants"/>
</dbReference>
<evidence type="ECO:0000313" key="6">
    <source>
        <dbReference type="EMBL" id="CAI8589489.1"/>
    </source>
</evidence>
<feature type="signal peptide" evidence="5">
    <location>
        <begin position="1"/>
        <end position="35"/>
    </location>
</feature>
<accession>A0AAV0YVY2</accession>
<evidence type="ECO:0000256" key="3">
    <source>
        <dbReference type="ARBA" id="ARBA00023274"/>
    </source>
</evidence>
<dbReference type="Gene3D" id="3.30.420.100">
    <property type="match status" value="1"/>
</dbReference>
<evidence type="ECO:0000256" key="1">
    <source>
        <dbReference type="ARBA" id="ARBA00007116"/>
    </source>
</evidence>
<dbReference type="GO" id="GO:1990904">
    <property type="term" value="C:ribonucleoprotein complex"/>
    <property type="evidence" value="ECO:0007669"/>
    <property type="project" value="UniProtKB-KW"/>
</dbReference>
<dbReference type="PANTHER" id="PTHR12899">
    <property type="entry name" value="39S RIBOSOMAL PROTEIN L18, MITOCHONDRIAL"/>
    <property type="match status" value="1"/>
</dbReference>
<keyword evidence="5" id="KW-0732">Signal</keyword>
<feature type="region of interest" description="Disordered" evidence="4">
    <location>
        <begin position="202"/>
        <end position="245"/>
    </location>
</feature>
<dbReference type="GO" id="GO:0005840">
    <property type="term" value="C:ribosome"/>
    <property type="evidence" value="ECO:0007669"/>
    <property type="project" value="UniProtKB-KW"/>
</dbReference>
<dbReference type="GO" id="GO:0003735">
    <property type="term" value="F:structural constituent of ribosome"/>
    <property type="evidence" value="ECO:0007669"/>
    <property type="project" value="InterPro"/>
</dbReference>
<protein>
    <submittedName>
        <fullName evidence="6">Uncharacterized protein</fullName>
    </submittedName>
</protein>